<feature type="compositionally biased region" description="Low complexity" evidence="1">
    <location>
        <begin position="18"/>
        <end position="74"/>
    </location>
</feature>
<comment type="caution">
    <text evidence="4">The sequence shown here is derived from an EMBL/GenBank/DDBJ whole genome shotgun (WGS) entry which is preliminary data.</text>
</comment>
<evidence type="ECO:0000256" key="1">
    <source>
        <dbReference type="SAM" id="MobiDB-lite"/>
    </source>
</evidence>
<gene>
    <name evidence="4" type="ORF">DSM100238_0908</name>
</gene>
<evidence type="ECO:0000313" key="5">
    <source>
        <dbReference type="Proteomes" id="UP000440041"/>
    </source>
</evidence>
<feature type="transmembrane region" description="Helical" evidence="2">
    <location>
        <begin position="493"/>
        <end position="514"/>
    </location>
</feature>
<keyword evidence="2" id="KW-0472">Membrane</keyword>
<feature type="transmembrane region" description="Helical" evidence="2">
    <location>
        <begin position="429"/>
        <end position="450"/>
    </location>
</feature>
<proteinExistence type="predicted"/>
<reference evidence="4 5" key="1">
    <citation type="submission" date="2019-09" db="EMBL/GenBank/DDBJ databases">
        <title>Characterization of the phylogenetic diversity of two novel species belonging to the genus Bifidobacterium: Bifidobacterium cebidarum sp. nov. and Bifidobacterium leontopitheci sp. nov.</title>
        <authorList>
            <person name="Lugli G.A."/>
            <person name="Duranti S."/>
            <person name="Milani C."/>
            <person name="Turroni F."/>
            <person name="Ventura M."/>
        </authorList>
    </citation>
    <scope>NUCLEOTIDE SEQUENCE [LARGE SCALE GENOMIC DNA]</scope>
    <source>
        <strain evidence="4 5">DSM 100238</strain>
    </source>
</reference>
<dbReference type="AlphaFoldDB" id="A0A6A2W241"/>
<feature type="transmembrane region" description="Helical" evidence="2">
    <location>
        <begin position="526"/>
        <end position="553"/>
    </location>
</feature>
<feature type="compositionally biased region" description="Pro residues" evidence="1">
    <location>
        <begin position="89"/>
        <end position="98"/>
    </location>
</feature>
<accession>A0A6A2W241</accession>
<evidence type="ECO:0000256" key="2">
    <source>
        <dbReference type="SAM" id="Phobius"/>
    </source>
</evidence>
<feature type="transmembrane region" description="Helical" evidence="2">
    <location>
        <begin position="456"/>
        <end position="473"/>
    </location>
</feature>
<protein>
    <submittedName>
        <fullName evidence="4">PAP2 superfamily protein</fullName>
    </submittedName>
</protein>
<keyword evidence="2" id="KW-0812">Transmembrane</keyword>
<dbReference type="Proteomes" id="UP000440041">
    <property type="component" value="Unassembled WGS sequence"/>
</dbReference>
<sequence length="576" mass="59500">MIMDENEQDPHVTQQDQAPVAPVMPGAPAPTRENTAPGAPSSGASVPSGGFAASEPSSAPTSPASPAAPLRPVSGDTDGALAAHTPNIPSVPPMPPLPSVSVRAVGTQPDQPSFSDTSHPHRQSQPERASDSVTSTVPQQPADTTSASQPADHTGQAESGARPSMLFPQTDDIQGQQARRQPAKPMFTPLPGTESDDDNLETRALWPSDPLESSASSKRTRGNRANADGHDGGVAGSDGRTPEASESSPANATASGDSDLAVEGMDKGLARLDPLAVHPRLSSRILCVVFALLLLAAAAGVWWLGVRTANGQNFDDEVWLLLNASLPSWLRSLVHLLAVSSTVIAISVVCALAGIVVAVIRKRWWLLGQLVVFAAVCYGSSLLKGVLPRPYLQNINSSTSNTAPSGHTLLAAAAVVVLVCAVSRAWRAACAAVGSVYAMLVALSLVAGKWHRPTDVVMSLLIVGGWALLVLAFTRTSGMDEIGTRSASASIQIVGSVMITGGIMLSLYGAYLVWQIEPGLSLGASWTQSGACVATTMLVCGVSMLVFGLVLAMRQLTASPLTKLGLVGAPPAPPLK</sequence>
<dbReference type="SUPFAM" id="SSF48317">
    <property type="entry name" value="Acid phosphatase/Vanadium-dependent haloperoxidase"/>
    <property type="match status" value="1"/>
</dbReference>
<keyword evidence="2" id="KW-1133">Transmembrane helix</keyword>
<feature type="transmembrane region" description="Helical" evidence="2">
    <location>
        <begin position="403"/>
        <end position="422"/>
    </location>
</feature>
<feature type="compositionally biased region" description="Polar residues" evidence="1">
    <location>
        <begin position="131"/>
        <end position="151"/>
    </location>
</feature>
<feature type="region of interest" description="Disordered" evidence="1">
    <location>
        <begin position="1"/>
        <end position="259"/>
    </location>
</feature>
<dbReference type="Gene3D" id="1.20.144.10">
    <property type="entry name" value="Phosphatidic acid phosphatase type 2/haloperoxidase"/>
    <property type="match status" value="1"/>
</dbReference>
<evidence type="ECO:0000259" key="3">
    <source>
        <dbReference type="SMART" id="SM00014"/>
    </source>
</evidence>
<feature type="domain" description="Phosphatidic acid phosphatase type 2/haloperoxidase" evidence="3">
    <location>
        <begin position="370"/>
        <end position="471"/>
    </location>
</feature>
<keyword evidence="5" id="KW-1185">Reference proteome</keyword>
<feature type="compositionally biased region" description="Polar residues" evidence="1">
    <location>
        <begin position="108"/>
        <end position="117"/>
    </location>
</feature>
<dbReference type="EMBL" id="WBSO01000004">
    <property type="protein sequence ID" value="KAB8299476.1"/>
    <property type="molecule type" value="Genomic_DNA"/>
</dbReference>
<feature type="compositionally biased region" description="Polar residues" evidence="1">
    <location>
        <begin position="244"/>
        <end position="256"/>
    </location>
</feature>
<dbReference type="SMART" id="SM00014">
    <property type="entry name" value="acidPPc"/>
    <property type="match status" value="1"/>
</dbReference>
<organism evidence="4 5">
    <name type="scientific">Bifidobacterium apri</name>
    <dbReference type="NCBI Taxonomy" id="1769423"/>
    <lineage>
        <taxon>Bacteria</taxon>
        <taxon>Bacillati</taxon>
        <taxon>Actinomycetota</taxon>
        <taxon>Actinomycetes</taxon>
        <taxon>Bifidobacteriales</taxon>
        <taxon>Bifidobacteriaceae</taxon>
        <taxon>Bifidobacterium</taxon>
    </lineage>
</organism>
<dbReference type="Pfam" id="PF01569">
    <property type="entry name" value="PAP2"/>
    <property type="match status" value="1"/>
</dbReference>
<evidence type="ECO:0000313" key="4">
    <source>
        <dbReference type="EMBL" id="KAB8299476.1"/>
    </source>
</evidence>
<feature type="transmembrane region" description="Helical" evidence="2">
    <location>
        <begin position="285"/>
        <end position="305"/>
    </location>
</feature>
<name>A0A6A2W241_9BIFI</name>
<dbReference type="InterPro" id="IPR036938">
    <property type="entry name" value="PAP2/HPO_sf"/>
</dbReference>
<dbReference type="InterPro" id="IPR000326">
    <property type="entry name" value="PAP2/HPO"/>
</dbReference>
<feature type="transmembrane region" description="Helical" evidence="2">
    <location>
        <begin position="333"/>
        <end position="357"/>
    </location>
</feature>
<feature type="transmembrane region" description="Helical" evidence="2">
    <location>
        <begin position="364"/>
        <end position="383"/>
    </location>
</feature>